<evidence type="ECO:0000256" key="8">
    <source>
        <dbReference type="ARBA" id="ARBA00023136"/>
    </source>
</evidence>
<dbReference type="OrthoDB" id="5242917at2"/>
<comment type="similarity">
    <text evidence="1 12">Belongs to the ATPase B chain family.</text>
</comment>
<comment type="caution">
    <text evidence="14">The sequence shown here is derived from an EMBL/GenBank/DDBJ whole genome shotgun (WGS) entry which is preliminary data.</text>
</comment>
<evidence type="ECO:0000256" key="7">
    <source>
        <dbReference type="ARBA" id="ARBA00023065"/>
    </source>
</evidence>
<keyword evidence="9" id="KW-0066">ATP synthesis</keyword>
<dbReference type="InterPro" id="IPR002146">
    <property type="entry name" value="ATP_synth_b/b'su_bac/chlpt"/>
</dbReference>
<proteinExistence type="inferred from homology"/>
<keyword evidence="5 12" id="KW-0375">Hydrogen ion transport</keyword>
<evidence type="ECO:0000256" key="5">
    <source>
        <dbReference type="ARBA" id="ARBA00022781"/>
    </source>
</evidence>
<dbReference type="Proteomes" id="UP000266677">
    <property type="component" value="Unassembled WGS sequence"/>
</dbReference>
<reference evidence="14 15" key="1">
    <citation type="submission" date="2018-09" db="EMBL/GenBank/DDBJ databases">
        <title>YIM PH21274 draft genome.</title>
        <authorList>
            <person name="Miao C."/>
        </authorList>
    </citation>
    <scope>NUCLEOTIDE SEQUENCE [LARGE SCALE GENOMIC DNA]</scope>
    <source>
        <strain evidence="14 15">YIM PH 21724</strain>
    </source>
</reference>
<comment type="subcellular location">
    <subcellularLocation>
        <location evidence="11">Endomembrane system</location>
        <topology evidence="11">Single-pass membrane protein</topology>
    </subcellularLocation>
</comment>
<comment type="function">
    <text evidence="10">F(1)F(0) ATP synthase produces ATP from ADP in the presence of a proton or sodium gradient. F-type ATPases consist of two structural domains, F(1) containing the extramembraneous catalytic core and F(0) containing the membrane proton channel, linked together by a central stalk and a peripheral stalk. During catalysis, ATP synthesis in the catalytic domain of F(1) is coupled via a rotary mechanism of the central stalk subunits to proton translocation.</text>
</comment>
<dbReference type="GO" id="GO:0046961">
    <property type="term" value="F:proton-transporting ATPase activity, rotational mechanism"/>
    <property type="evidence" value="ECO:0007669"/>
    <property type="project" value="TreeGrafter"/>
</dbReference>
<evidence type="ECO:0000256" key="3">
    <source>
        <dbReference type="ARBA" id="ARBA00022547"/>
    </source>
</evidence>
<evidence type="ECO:0000313" key="15">
    <source>
        <dbReference type="Proteomes" id="UP000266677"/>
    </source>
</evidence>
<evidence type="ECO:0000256" key="4">
    <source>
        <dbReference type="ARBA" id="ARBA00022692"/>
    </source>
</evidence>
<dbReference type="AlphaFoldDB" id="A0A3A4KHN8"/>
<feature type="transmembrane region" description="Helical" evidence="13">
    <location>
        <begin position="17"/>
        <end position="36"/>
    </location>
</feature>
<evidence type="ECO:0000256" key="6">
    <source>
        <dbReference type="ARBA" id="ARBA00022989"/>
    </source>
</evidence>
<dbReference type="CDD" id="cd06503">
    <property type="entry name" value="ATP-synt_Fo_b"/>
    <property type="match status" value="1"/>
</dbReference>
<dbReference type="PANTHER" id="PTHR33445:SF1">
    <property type="entry name" value="ATP SYNTHASE SUBUNIT B"/>
    <property type="match status" value="1"/>
</dbReference>
<keyword evidence="6 13" id="KW-1133">Transmembrane helix</keyword>
<accession>A0A3A4KHN8</accession>
<keyword evidence="4 12" id="KW-0812">Transmembrane</keyword>
<keyword evidence="7 12" id="KW-0406">Ion transport</keyword>
<dbReference type="EMBL" id="QZFU01000055">
    <property type="protein sequence ID" value="RJO68465.1"/>
    <property type="molecule type" value="Genomic_DNA"/>
</dbReference>
<name>A0A3A4KHN8_9NOCA</name>
<keyword evidence="2 12" id="KW-0813">Transport</keyword>
<evidence type="ECO:0000256" key="1">
    <source>
        <dbReference type="ARBA" id="ARBA00005513"/>
    </source>
</evidence>
<evidence type="ECO:0000256" key="2">
    <source>
        <dbReference type="ARBA" id="ARBA00022448"/>
    </source>
</evidence>
<gene>
    <name evidence="14" type="ORF">D5S18_33155</name>
</gene>
<evidence type="ECO:0000256" key="10">
    <source>
        <dbReference type="ARBA" id="ARBA00025198"/>
    </source>
</evidence>
<dbReference type="PANTHER" id="PTHR33445">
    <property type="entry name" value="ATP SYNTHASE SUBUNIT B', CHLOROPLASTIC"/>
    <property type="match status" value="1"/>
</dbReference>
<evidence type="ECO:0000256" key="13">
    <source>
        <dbReference type="SAM" id="Phobius"/>
    </source>
</evidence>
<evidence type="ECO:0000256" key="12">
    <source>
        <dbReference type="RuleBase" id="RU003848"/>
    </source>
</evidence>
<protein>
    <submittedName>
        <fullName evidence="14">F0F1 ATP synthase subunit B</fullName>
    </submittedName>
</protein>
<dbReference type="GO" id="GO:0015986">
    <property type="term" value="P:proton motive force-driven ATP synthesis"/>
    <property type="evidence" value="ECO:0007669"/>
    <property type="project" value="InterPro"/>
</dbReference>
<dbReference type="InterPro" id="IPR050059">
    <property type="entry name" value="ATP_synthase_B_chain"/>
</dbReference>
<keyword evidence="3 12" id="KW-0138">CF(0)</keyword>
<keyword evidence="8 13" id="KW-0472">Membrane</keyword>
<dbReference type="GO" id="GO:0045259">
    <property type="term" value="C:proton-transporting ATP synthase complex"/>
    <property type="evidence" value="ECO:0007669"/>
    <property type="project" value="UniProtKB-KW"/>
</dbReference>
<keyword evidence="15" id="KW-1185">Reference proteome</keyword>
<evidence type="ECO:0000256" key="11">
    <source>
        <dbReference type="ARBA" id="ARBA00037847"/>
    </source>
</evidence>
<dbReference type="RefSeq" id="WP_120045267.1">
    <property type="nucleotide sequence ID" value="NZ_QZFU01000055.1"/>
</dbReference>
<organism evidence="14 15">
    <name type="scientific">Nocardia panacis</name>
    <dbReference type="NCBI Taxonomy" id="2340916"/>
    <lineage>
        <taxon>Bacteria</taxon>
        <taxon>Bacillati</taxon>
        <taxon>Actinomycetota</taxon>
        <taxon>Actinomycetes</taxon>
        <taxon>Mycobacteriales</taxon>
        <taxon>Nocardiaceae</taxon>
        <taxon>Nocardia</taxon>
    </lineage>
</organism>
<evidence type="ECO:0000256" key="9">
    <source>
        <dbReference type="ARBA" id="ARBA00023310"/>
    </source>
</evidence>
<evidence type="ECO:0000313" key="14">
    <source>
        <dbReference type="EMBL" id="RJO68465.1"/>
    </source>
</evidence>
<dbReference type="GO" id="GO:0012505">
    <property type="term" value="C:endomembrane system"/>
    <property type="evidence" value="ECO:0007669"/>
    <property type="project" value="UniProtKB-SubCell"/>
</dbReference>
<sequence length="150" mass="16330">MTEHRAGQNFLLPDGTFFVELAIFLIVFGVIRIWVVPPVREVLAQRAARVAQTTANQARAQSISAEAAHRYRSAVTAAGAEAARMCAQARKEGQALVHATREEQQRRTDAMVADATARLRTDAAESALRFGAHLDPLAGRLADRVLGGRR</sequence>
<dbReference type="Pfam" id="PF00430">
    <property type="entry name" value="ATP-synt_B"/>
    <property type="match status" value="1"/>
</dbReference>